<organism evidence="3 4">
    <name type="scientific">Anaerobacillus alkalilacustris</name>
    <dbReference type="NCBI Taxonomy" id="393763"/>
    <lineage>
        <taxon>Bacteria</taxon>
        <taxon>Bacillati</taxon>
        <taxon>Bacillota</taxon>
        <taxon>Bacilli</taxon>
        <taxon>Bacillales</taxon>
        <taxon>Bacillaceae</taxon>
        <taxon>Anaerobacillus</taxon>
    </lineage>
</organism>
<dbReference type="GO" id="GO:0005975">
    <property type="term" value="P:carbohydrate metabolic process"/>
    <property type="evidence" value="ECO:0007669"/>
    <property type="project" value="InterPro"/>
</dbReference>
<accession>A0A1S2LJW4</accession>
<proteinExistence type="inferred from homology"/>
<dbReference type="CDD" id="cd11341">
    <property type="entry name" value="AmyAc_Pullulanase_LD-like"/>
    <property type="match status" value="1"/>
</dbReference>
<dbReference type="SUPFAM" id="SSF51445">
    <property type="entry name" value="(Trans)glycosidases"/>
    <property type="match status" value="1"/>
</dbReference>
<dbReference type="Gene3D" id="2.60.40.1180">
    <property type="entry name" value="Golgi alpha-mannosidase II"/>
    <property type="match status" value="1"/>
</dbReference>
<evidence type="ECO:0000313" key="3">
    <source>
        <dbReference type="EMBL" id="OIJ12594.1"/>
    </source>
</evidence>
<dbReference type="GO" id="GO:0004553">
    <property type="term" value="F:hydrolase activity, hydrolyzing O-glycosyl compounds"/>
    <property type="evidence" value="ECO:0007669"/>
    <property type="project" value="InterPro"/>
</dbReference>
<dbReference type="InterPro" id="IPR040697">
    <property type="entry name" value="PulA_N1"/>
</dbReference>
<dbReference type="InterPro" id="IPR013783">
    <property type="entry name" value="Ig-like_fold"/>
</dbReference>
<feature type="domain" description="Glycosyl hydrolase family 13 catalytic" evidence="2">
    <location>
        <begin position="206"/>
        <end position="601"/>
    </location>
</feature>
<evidence type="ECO:0000313" key="4">
    <source>
        <dbReference type="Proteomes" id="UP000179524"/>
    </source>
</evidence>
<evidence type="ECO:0000259" key="2">
    <source>
        <dbReference type="SMART" id="SM00642"/>
    </source>
</evidence>
<dbReference type="Pfam" id="PF21653">
    <property type="entry name" value="pulA_all-beta"/>
    <property type="match status" value="1"/>
</dbReference>
<dbReference type="InterPro" id="IPR049117">
    <property type="entry name" value="pulA_all-beta"/>
</dbReference>
<dbReference type="Pfam" id="PF02922">
    <property type="entry name" value="CBM_48"/>
    <property type="match status" value="1"/>
</dbReference>
<dbReference type="CDD" id="cd02860">
    <property type="entry name" value="E_set_Pullulanase"/>
    <property type="match status" value="1"/>
</dbReference>
<dbReference type="Proteomes" id="UP000179524">
    <property type="component" value="Unassembled WGS sequence"/>
</dbReference>
<dbReference type="Gene3D" id="2.60.40.10">
    <property type="entry name" value="Immunoglobulins"/>
    <property type="match status" value="1"/>
</dbReference>
<dbReference type="SMART" id="SM00642">
    <property type="entry name" value="Aamy"/>
    <property type="match status" value="1"/>
</dbReference>
<dbReference type="AlphaFoldDB" id="A0A1S2LJW4"/>
<dbReference type="NCBIfam" id="TIGR02104">
    <property type="entry name" value="pulA_typeI"/>
    <property type="match status" value="1"/>
</dbReference>
<gene>
    <name evidence="3" type="ORF">BKP37_13600</name>
</gene>
<dbReference type="Pfam" id="PF00128">
    <property type="entry name" value="Alpha-amylase"/>
    <property type="match status" value="1"/>
</dbReference>
<comment type="caution">
    <text evidence="3">The sequence shown here is derived from an EMBL/GenBank/DDBJ whole genome shotgun (WGS) entry which is preliminary data.</text>
</comment>
<name>A0A1S2LJW4_9BACI</name>
<keyword evidence="4" id="KW-1185">Reference proteome</keyword>
<dbReference type="InterPro" id="IPR004193">
    <property type="entry name" value="Glyco_hydro_13_N"/>
</dbReference>
<comment type="similarity">
    <text evidence="1">Belongs to the glycosyl hydrolase 13 family.</text>
</comment>
<dbReference type="InterPro" id="IPR013780">
    <property type="entry name" value="Glyco_hydro_b"/>
</dbReference>
<dbReference type="Pfam" id="PF17999">
    <property type="entry name" value="PulA_N1"/>
    <property type="match status" value="1"/>
</dbReference>
<dbReference type="Gene3D" id="3.20.20.80">
    <property type="entry name" value="Glycosidases"/>
    <property type="match status" value="1"/>
</dbReference>
<dbReference type="InterPro" id="IPR011840">
    <property type="entry name" value="PulA_typeI"/>
</dbReference>
<dbReference type="EMBL" id="MLQR01000031">
    <property type="protein sequence ID" value="OIJ12594.1"/>
    <property type="molecule type" value="Genomic_DNA"/>
</dbReference>
<dbReference type="InterPro" id="IPR006047">
    <property type="entry name" value="GH13_cat_dom"/>
</dbReference>
<dbReference type="PANTHER" id="PTHR43002">
    <property type="entry name" value="GLYCOGEN DEBRANCHING ENZYME"/>
    <property type="match status" value="1"/>
</dbReference>
<dbReference type="Gene3D" id="2.60.40.2320">
    <property type="match status" value="1"/>
</dbReference>
<evidence type="ECO:0000256" key="1">
    <source>
        <dbReference type="ARBA" id="ARBA00008061"/>
    </source>
</evidence>
<protein>
    <submittedName>
        <fullName evidence="3">Type I pullulanase</fullName>
    </submittedName>
</protein>
<dbReference type="SUPFAM" id="SSF81296">
    <property type="entry name" value="E set domains"/>
    <property type="match status" value="1"/>
</dbReference>
<dbReference type="InterPro" id="IPR017853">
    <property type="entry name" value="GH"/>
</dbReference>
<reference evidence="3 4" key="1">
    <citation type="submission" date="2016-10" db="EMBL/GenBank/DDBJ databases">
        <title>Draft genome sequences of four alkaliphilic bacteria belonging to the Anaerobacillus genus.</title>
        <authorList>
            <person name="Bassil N.M."/>
            <person name="Lloyd J.R."/>
        </authorList>
    </citation>
    <scope>NUCLEOTIDE SEQUENCE [LARGE SCALE GENOMIC DNA]</scope>
    <source>
        <strain evidence="3 4">DSM 18345</strain>
    </source>
</reference>
<sequence length="699" mass="80361">MLITIPFSEVDEELSHFTIINTQTNEPLTIKTWRKSNERWRYELYLEKAVNLGTEYRVFTNKQISFDVKTGQVVRTETFDDLYFYDLDDLGITYTKDETTFKLWAPTATEVQLILFNGNQQQRYPLTKADKGVWHYTVFGDLEGTAYKYRLLIDRMWREAVDPYTKAVTVNGERGVVVDLSHTNPSQWNEVKKPSYKSRNDAIIYEVHVRDFSIDENSGMKHKGKYKALTETGTRGPSGTLTGLDYLVDLGVTHVQLLPVQDFGSVDETKSLDKYNWGYDTIHYSAIEGSYSLKPEDPKQRILELKEVVKSFHKQGIRVILDVVYNHVYIHHRSNFERIVPGYYFRYKLDGSLANGTGVGNDIASERKMVRKFIVDSVKFLAEEYQVDGFRFDLMGILDLETMNKVRDELNEIDPSIIVIGEGWDLATPIQREKKAIIANSDLLPSISHFNDQFRDKLKGSIFDHTKKGFCNGNGELKETFKMLVSGSIKGFYHIEGIFREPYQSVNYVECHDNHTLWDKLELSNGDQKEEVRASMHRLATAMTLLSQGIPFLHAGQEFYRTKKGVENSYCSSDEINKLDWKRKAFHMDYVDYVKGLVALRKTHNVFRFSTADQVKKNMHILDTPSCCLAYMLKDNSGMFVIAHNSFEGEKELILPSSGYWDVLVEGSKSAVSPLRTFEGAKIIVQGISTTVLFHPKSY</sequence>
<dbReference type="InterPro" id="IPR014756">
    <property type="entry name" value="Ig_E-set"/>
</dbReference>